<dbReference type="AlphaFoldDB" id="A0A1Z5JYY0"/>
<feature type="region of interest" description="Disordered" evidence="2">
    <location>
        <begin position="124"/>
        <end position="437"/>
    </location>
</feature>
<feature type="domain" description="RRM" evidence="3">
    <location>
        <begin position="43"/>
        <end position="126"/>
    </location>
</feature>
<proteinExistence type="predicted"/>
<accession>A0A1Z5JYY0</accession>
<keyword evidence="5" id="KW-1185">Reference proteome</keyword>
<protein>
    <recommendedName>
        <fullName evidence="3">RRM domain-containing protein</fullName>
    </recommendedName>
</protein>
<dbReference type="InterPro" id="IPR000504">
    <property type="entry name" value="RRM_dom"/>
</dbReference>
<dbReference type="SMART" id="SM00360">
    <property type="entry name" value="RRM"/>
    <property type="match status" value="1"/>
</dbReference>
<feature type="region of interest" description="Disordered" evidence="2">
    <location>
        <begin position="1"/>
        <end position="38"/>
    </location>
</feature>
<evidence type="ECO:0000259" key="3">
    <source>
        <dbReference type="PROSITE" id="PS50102"/>
    </source>
</evidence>
<evidence type="ECO:0000256" key="1">
    <source>
        <dbReference type="PROSITE-ProRule" id="PRU00176"/>
    </source>
</evidence>
<dbReference type="Gene3D" id="3.30.70.330">
    <property type="match status" value="1"/>
</dbReference>
<feature type="compositionally biased region" description="Pro residues" evidence="2">
    <location>
        <begin position="168"/>
        <end position="182"/>
    </location>
</feature>
<dbReference type="GO" id="GO:0003723">
    <property type="term" value="F:RNA binding"/>
    <property type="evidence" value="ECO:0007669"/>
    <property type="project" value="UniProtKB-UniRule"/>
</dbReference>
<dbReference type="Pfam" id="PF00076">
    <property type="entry name" value="RRM_1"/>
    <property type="match status" value="1"/>
</dbReference>
<reference evidence="4 5" key="1">
    <citation type="journal article" date="2015" name="Plant Cell">
        <title>Oil accumulation by the oleaginous diatom Fistulifera solaris as revealed by the genome and transcriptome.</title>
        <authorList>
            <person name="Tanaka T."/>
            <person name="Maeda Y."/>
            <person name="Veluchamy A."/>
            <person name="Tanaka M."/>
            <person name="Abida H."/>
            <person name="Marechal E."/>
            <person name="Bowler C."/>
            <person name="Muto M."/>
            <person name="Sunaga Y."/>
            <person name="Tanaka M."/>
            <person name="Yoshino T."/>
            <person name="Taniguchi T."/>
            <person name="Fukuda Y."/>
            <person name="Nemoto M."/>
            <person name="Matsumoto M."/>
            <person name="Wong P.S."/>
            <person name="Aburatani S."/>
            <person name="Fujibuchi W."/>
        </authorList>
    </citation>
    <scope>NUCLEOTIDE SEQUENCE [LARGE SCALE GENOMIC DNA]</scope>
    <source>
        <strain evidence="4 5">JPCC DA0580</strain>
    </source>
</reference>
<feature type="compositionally biased region" description="Basic and acidic residues" evidence="2">
    <location>
        <begin position="124"/>
        <end position="137"/>
    </location>
</feature>
<dbReference type="OrthoDB" id="267048at2759"/>
<name>A0A1Z5JYY0_FISSO</name>
<dbReference type="InterPro" id="IPR035979">
    <property type="entry name" value="RBD_domain_sf"/>
</dbReference>
<sequence>MSQPIKVEEVDASPRTESVEKPPLRPHDDSQMDHPRGPLNEQYKFFLANLPPSVTALEMRRHFESYGNVNFVKLIYNRTTGVSMGYGFLYLMDAETDRRVEEYSVRNHFRIRFANFSRIYLQRNDKTRTRPMRERPPRLPPGVQRNGEDLPPVRPSHQPRLRHGHPAGPFPPPPRRGPPRYPQPDSHAPNGYPSDPRSYDSGYYDEPEPPAAEYYPDQYAAADHYGPTGGYEDYPQSYEEVGGYNQDTHGYTEQEYSHQQSHHGYGEQQGYSNNDEGYYDGGQYNEGGDYQQGDYYEGTHSNEAYMHPQQQHSVARQEAYYENSHNQQPYPAESSYHSRQGDYDRNYAYPQDDRHLTNDHSDSIAPYGHGAYRSNSGSFRGGGRGGFSHGGRGGGARGGFSHGGRGGGARGGFSHGGRGRGGGGANYQRFQRRDRPY</sequence>
<evidence type="ECO:0000313" key="4">
    <source>
        <dbReference type="EMBL" id="GAX18961.1"/>
    </source>
</evidence>
<dbReference type="SUPFAM" id="SSF54928">
    <property type="entry name" value="RNA-binding domain, RBD"/>
    <property type="match status" value="1"/>
</dbReference>
<feature type="compositionally biased region" description="Gly residues" evidence="2">
    <location>
        <begin position="379"/>
        <end position="425"/>
    </location>
</feature>
<dbReference type="PROSITE" id="PS50102">
    <property type="entry name" value="RRM"/>
    <property type="match status" value="1"/>
</dbReference>
<comment type="caution">
    <text evidence="4">The sequence shown here is derived from an EMBL/GenBank/DDBJ whole genome shotgun (WGS) entry which is preliminary data.</text>
</comment>
<evidence type="ECO:0000313" key="5">
    <source>
        <dbReference type="Proteomes" id="UP000198406"/>
    </source>
</evidence>
<gene>
    <name evidence="4" type="ORF">FisN_8Hh181</name>
</gene>
<keyword evidence="1" id="KW-0694">RNA-binding</keyword>
<dbReference type="EMBL" id="BDSP01000133">
    <property type="protein sequence ID" value="GAX18961.1"/>
    <property type="molecule type" value="Genomic_DNA"/>
</dbReference>
<feature type="compositionally biased region" description="Basic and acidic residues" evidence="2">
    <location>
        <begin position="339"/>
        <end position="362"/>
    </location>
</feature>
<dbReference type="InterPro" id="IPR012677">
    <property type="entry name" value="Nucleotide-bd_a/b_plait_sf"/>
</dbReference>
<feature type="compositionally biased region" description="Basic and acidic residues" evidence="2">
    <location>
        <begin position="1"/>
        <end position="36"/>
    </location>
</feature>
<feature type="compositionally biased region" description="Low complexity" evidence="2">
    <location>
        <begin position="211"/>
        <end position="223"/>
    </location>
</feature>
<dbReference type="InParanoid" id="A0A1Z5JYY0"/>
<feature type="compositionally biased region" description="Low complexity" evidence="2">
    <location>
        <begin position="273"/>
        <end position="298"/>
    </location>
</feature>
<organism evidence="4 5">
    <name type="scientific">Fistulifera solaris</name>
    <name type="common">Oleaginous diatom</name>
    <dbReference type="NCBI Taxonomy" id="1519565"/>
    <lineage>
        <taxon>Eukaryota</taxon>
        <taxon>Sar</taxon>
        <taxon>Stramenopiles</taxon>
        <taxon>Ochrophyta</taxon>
        <taxon>Bacillariophyta</taxon>
        <taxon>Bacillariophyceae</taxon>
        <taxon>Bacillariophycidae</taxon>
        <taxon>Naviculales</taxon>
        <taxon>Naviculaceae</taxon>
        <taxon>Fistulifera</taxon>
    </lineage>
</organism>
<evidence type="ECO:0000256" key="2">
    <source>
        <dbReference type="SAM" id="MobiDB-lite"/>
    </source>
</evidence>
<dbReference type="Proteomes" id="UP000198406">
    <property type="component" value="Unassembled WGS sequence"/>
</dbReference>